<dbReference type="Proteomes" id="UP001551675">
    <property type="component" value="Unassembled WGS sequence"/>
</dbReference>
<dbReference type="RefSeq" id="WP_358131333.1">
    <property type="nucleotide sequence ID" value="NZ_JBFALK010000003.1"/>
</dbReference>
<dbReference type="EMBL" id="JBFALK010000003">
    <property type="protein sequence ID" value="MEV0968541.1"/>
    <property type="molecule type" value="Genomic_DNA"/>
</dbReference>
<accession>A0ABV3GA89</accession>
<comment type="caution">
    <text evidence="1">The sequence shown here is derived from an EMBL/GenBank/DDBJ whole genome shotgun (WGS) entry which is preliminary data.</text>
</comment>
<sequence length="196" mass="21383">MRPAVGDRLRRCSACDCWEYGGAPDCARCRVLVDEIVDDGWREFVSREFGMITLKEEPGIAAMVVDEPDRHDWRVVDAAMDRLVCADCGSSLGGGPVGCPTCDRSHGFRYSAVETDRPGVHWGNEHAIRVSVSIVRNPHRTSAADLLGRRAALAPALAGHHFTTEAAQRMGALIKKGATYAELARLFDFLADTADL</sequence>
<protein>
    <submittedName>
        <fullName evidence="1">Uncharacterized protein</fullName>
    </submittedName>
</protein>
<name>A0ABV3GA89_MICGL</name>
<proteinExistence type="predicted"/>
<organism evidence="1 2">
    <name type="scientific">Microtetraspora glauca</name>
    <dbReference type="NCBI Taxonomy" id="1996"/>
    <lineage>
        <taxon>Bacteria</taxon>
        <taxon>Bacillati</taxon>
        <taxon>Actinomycetota</taxon>
        <taxon>Actinomycetes</taxon>
        <taxon>Streptosporangiales</taxon>
        <taxon>Streptosporangiaceae</taxon>
        <taxon>Microtetraspora</taxon>
    </lineage>
</organism>
<keyword evidence="2" id="KW-1185">Reference proteome</keyword>
<evidence type="ECO:0000313" key="2">
    <source>
        <dbReference type="Proteomes" id="UP001551675"/>
    </source>
</evidence>
<gene>
    <name evidence="1" type="ORF">AB0I59_07900</name>
</gene>
<evidence type="ECO:0000313" key="1">
    <source>
        <dbReference type="EMBL" id="MEV0968541.1"/>
    </source>
</evidence>
<reference evidence="1 2" key="1">
    <citation type="submission" date="2024-06" db="EMBL/GenBank/DDBJ databases">
        <title>The Natural Products Discovery Center: Release of the First 8490 Sequenced Strains for Exploring Actinobacteria Biosynthetic Diversity.</title>
        <authorList>
            <person name="Kalkreuter E."/>
            <person name="Kautsar S.A."/>
            <person name="Yang D."/>
            <person name="Bader C.D."/>
            <person name="Teijaro C.N."/>
            <person name="Fluegel L."/>
            <person name="Davis C.M."/>
            <person name="Simpson J.R."/>
            <person name="Lauterbach L."/>
            <person name="Steele A.D."/>
            <person name="Gui C."/>
            <person name="Meng S."/>
            <person name="Li G."/>
            <person name="Viehrig K."/>
            <person name="Ye F."/>
            <person name="Su P."/>
            <person name="Kiefer A.F."/>
            <person name="Nichols A."/>
            <person name="Cepeda A.J."/>
            <person name="Yan W."/>
            <person name="Fan B."/>
            <person name="Jiang Y."/>
            <person name="Adhikari A."/>
            <person name="Zheng C.-J."/>
            <person name="Schuster L."/>
            <person name="Cowan T.M."/>
            <person name="Smanski M.J."/>
            <person name="Chevrette M.G."/>
            <person name="De Carvalho L.P.S."/>
            <person name="Shen B."/>
        </authorList>
    </citation>
    <scope>NUCLEOTIDE SEQUENCE [LARGE SCALE GENOMIC DNA]</scope>
    <source>
        <strain evidence="1 2">NPDC050100</strain>
    </source>
</reference>